<dbReference type="SUPFAM" id="SSF55785">
    <property type="entry name" value="PYP-like sensor domain (PAS domain)"/>
    <property type="match status" value="1"/>
</dbReference>
<dbReference type="EMBL" id="JBHPBY010000092">
    <property type="protein sequence ID" value="MFC1850330.1"/>
    <property type="molecule type" value="Genomic_DNA"/>
</dbReference>
<dbReference type="CDD" id="cd17546">
    <property type="entry name" value="REC_hyHK_CKI1_RcsC-like"/>
    <property type="match status" value="2"/>
</dbReference>
<dbReference type="Gene3D" id="1.20.120.160">
    <property type="entry name" value="HPT domain"/>
    <property type="match status" value="1"/>
</dbReference>
<dbReference type="InterPro" id="IPR029016">
    <property type="entry name" value="GAF-like_dom_sf"/>
</dbReference>
<dbReference type="Pfam" id="PF01627">
    <property type="entry name" value="Hpt"/>
    <property type="match status" value="1"/>
</dbReference>
<evidence type="ECO:0000256" key="4">
    <source>
        <dbReference type="ARBA" id="ARBA00022679"/>
    </source>
</evidence>
<dbReference type="PANTHER" id="PTHR43547:SF2">
    <property type="entry name" value="HYBRID SIGNAL TRANSDUCTION HISTIDINE KINASE C"/>
    <property type="match status" value="1"/>
</dbReference>
<evidence type="ECO:0000259" key="10">
    <source>
        <dbReference type="PROSITE" id="PS50109"/>
    </source>
</evidence>
<dbReference type="PROSITE" id="PS50894">
    <property type="entry name" value="HPT"/>
    <property type="match status" value="1"/>
</dbReference>
<reference evidence="15 16" key="1">
    <citation type="submission" date="2024-09" db="EMBL/GenBank/DDBJ databases">
        <title>Laminarin stimulates single cell rates of sulfate reduction while oxygen inhibits transcriptomic activity in coastal marine sediment.</title>
        <authorList>
            <person name="Lindsay M."/>
            <person name="Orcutt B."/>
            <person name="Emerson D."/>
            <person name="Stepanauskas R."/>
            <person name="D'Angelo T."/>
        </authorList>
    </citation>
    <scope>NUCLEOTIDE SEQUENCE [LARGE SCALE GENOMIC DNA]</scope>
    <source>
        <strain evidence="15">SAG AM-311-K15</strain>
    </source>
</reference>
<dbReference type="Pfam" id="PF02518">
    <property type="entry name" value="HATPase_c"/>
    <property type="match status" value="1"/>
</dbReference>
<dbReference type="InterPro" id="IPR003594">
    <property type="entry name" value="HATPase_dom"/>
</dbReference>
<keyword evidence="9" id="KW-0472">Membrane</keyword>
<dbReference type="NCBIfam" id="TIGR00229">
    <property type="entry name" value="sensory_box"/>
    <property type="match status" value="1"/>
</dbReference>
<evidence type="ECO:0000256" key="6">
    <source>
        <dbReference type="PROSITE-ProRule" id="PRU00110"/>
    </source>
</evidence>
<dbReference type="CDD" id="cd00088">
    <property type="entry name" value="HPT"/>
    <property type="match status" value="1"/>
</dbReference>
<dbReference type="SMART" id="SM00086">
    <property type="entry name" value="PAC"/>
    <property type="match status" value="1"/>
</dbReference>
<proteinExistence type="predicted"/>
<feature type="domain" description="Response regulatory" evidence="11">
    <location>
        <begin position="1986"/>
        <end position="2102"/>
    </location>
</feature>
<dbReference type="Pfam" id="PF00072">
    <property type="entry name" value="Response_reg"/>
    <property type="match status" value="2"/>
</dbReference>
<name>A0ABV6YVU7_UNCC1</name>
<dbReference type="Pfam" id="PF01590">
    <property type="entry name" value="GAF"/>
    <property type="match status" value="1"/>
</dbReference>
<comment type="caution">
    <text evidence="15">The sequence shown here is derived from an EMBL/GenBank/DDBJ whole genome shotgun (WGS) entry which is preliminary data.</text>
</comment>
<dbReference type="Gene3D" id="2.130.10.10">
    <property type="entry name" value="YVTN repeat-like/Quinoprotein amine dehydrogenase"/>
    <property type="match status" value="2"/>
</dbReference>
<evidence type="ECO:0000259" key="12">
    <source>
        <dbReference type="PROSITE" id="PS50112"/>
    </source>
</evidence>
<dbReference type="InterPro" id="IPR003018">
    <property type="entry name" value="GAF"/>
</dbReference>
<dbReference type="PROSITE" id="PS50112">
    <property type="entry name" value="PAS"/>
    <property type="match status" value="1"/>
</dbReference>
<gene>
    <name evidence="15" type="ORF">ACFL27_09080</name>
</gene>
<evidence type="ECO:0000259" key="14">
    <source>
        <dbReference type="PROSITE" id="PS50894"/>
    </source>
</evidence>
<dbReference type="InterPro" id="IPR011006">
    <property type="entry name" value="CheY-like_superfamily"/>
</dbReference>
<dbReference type="PROSITE" id="PS50109">
    <property type="entry name" value="HIS_KIN"/>
    <property type="match status" value="1"/>
</dbReference>
<keyword evidence="9" id="KW-0812">Transmembrane</keyword>
<dbReference type="Gene3D" id="3.30.565.10">
    <property type="entry name" value="Histidine kinase-like ATPase, C-terminal domain"/>
    <property type="match status" value="1"/>
</dbReference>
<evidence type="ECO:0000256" key="7">
    <source>
        <dbReference type="PROSITE-ProRule" id="PRU00169"/>
    </source>
</evidence>
<dbReference type="Proteomes" id="UP001594351">
    <property type="component" value="Unassembled WGS sequence"/>
</dbReference>
<feature type="modified residue" description="4-aspartylphosphate" evidence="7">
    <location>
        <position position="1893"/>
    </location>
</feature>
<dbReference type="InterPro" id="IPR001789">
    <property type="entry name" value="Sig_transdc_resp-reg_receiver"/>
</dbReference>
<dbReference type="Gene3D" id="2.60.40.10">
    <property type="entry name" value="Immunoglobulins"/>
    <property type="match status" value="1"/>
</dbReference>
<keyword evidence="16" id="KW-1185">Reference proteome</keyword>
<dbReference type="Pfam" id="PF13492">
    <property type="entry name" value="GAF_3"/>
    <property type="match status" value="1"/>
</dbReference>
<dbReference type="InterPro" id="IPR005467">
    <property type="entry name" value="His_kinase_dom"/>
</dbReference>
<evidence type="ECO:0000256" key="8">
    <source>
        <dbReference type="SAM" id="Coils"/>
    </source>
</evidence>
<feature type="domain" description="PAC" evidence="13">
    <location>
        <begin position="939"/>
        <end position="991"/>
    </location>
</feature>
<feature type="domain" description="Histidine kinase" evidence="10">
    <location>
        <begin position="1600"/>
        <end position="1821"/>
    </location>
</feature>
<evidence type="ECO:0000256" key="5">
    <source>
        <dbReference type="ARBA" id="ARBA00022777"/>
    </source>
</evidence>
<dbReference type="SMART" id="SM00065">
    <property type="entry name" value="GAF"/>
    <property type="match status" value="3"/>
</dbReference>
<dbReference type="SUPFAM" id="SSF55874">
    <property type="entry name" value="ATPase domain of HSP90 chaperone/DNA topoisomerase II/histidine kinase"/>
    <property type="match status" value="1"/>
</dbReference>
<dbReference type="SMART" id="SM00388">
    <property type="entry name" value="HisKA"/>
    <property type="match status" value="1"/>
</dbReference>
<feature type="domain" description="PAS" evidence="12">
    <location>
        <begin position="864"/>
        <end position="934"/>
    </location>
</feature>
<dbReference type="InterPro" id="IPR036890">
    <property type="entry name" value="HATPase_C_sf"/>
</dbReference>
<keyword evidence="8" id="KW-0175">Coiled coil</keyword>
<feature type="modified residue" description="Phosphohistidine" evidence="6">
    <location>
        <position position="2185"/>
    </location>
</feature>
<dbReference type="SUPFAM" id="SSF47384">
    <property type="entry name" value="Homodimeric domain of signal transducing histidine kinase"/>
    <property type="match status" value="1"/>
</dbReference>
<sequence>MRKHTREKDFLHQKSQPKIWIIYFWVYLSCGFLVPDLYALKDDIKFQNVSTKLALSQNTIQCILQDRMGFMWVGTREGLHKYDGYKFTVYQHDPFDPTSLSNNDVRSLCEDRSGVLWIGTRGGGLSRFDREKEHFTHVMKDPDNPAGLNHNEVFVIYEDRSGILWIGTRGGGLNRIDQEKKHFRHYVHAADEPTSLSNNSIQAIYEDAGGILWIGTEGGGLNKFNRQTGQFLHYKNNRLDPTSLSHNHVISICEDRSGVLWISTYGGGLNKFDRARDQFKRFNNKPGDATSLSSNYILFSYIDRSGILWIGTNNGLNKFDPEKEQFSYFERDLSGTISFMYDSIRSIFEDRAGIIWVGTYSELNKLNRATERFVHYKVEYDAHMSLGDKDVTALFEDKNGVLWIGTWGGGLDKFSPKGEQFKHYKNSPNDSGSLSSDTVWAICEDSRGILWIGTRNGGLNRFDQKKEQFLCYRHDPDDPKSLSDDDISIIYEDTSGHLWIGTWGGGLNRFNRDKEEFSHYRHNSSDPSSLGNDSVRTIFEDSSGTLWIGTRDGGLNKLDRETETFVSFKNKPNDQTSLSSNSVSVIFEDTSGILWIGTQAGGLNKFNRDLGTFRHYTEKNGLTNNTICGVLEDKHGNLWISTNKGLLKFNPREETFKNYDVRDGLQSNKFNMGAFYKNKKGEMYFGGVNGFNVFDPDNIRDNPHIPPMVLTDFRIFNKSVRPGADSPLEKSISHTTDIILSYKDSVISFEFSALDFTIPEKNQYAYRMEGFHDNWIYGGTNNSATYTNLDPGKYVFRVKGSNNDGIWNQTGTSIAITVSPPPWQTWWAYCLYGLVFLSAISGYIRYKTSTHLEELAHQRKELEQERKYRRIFENAVEGIYQTTPEGKFLKVNPAMAEILGYDSPAEIIDSFQDIQNQLYVNPKDRDRFKREISEKGSIRNFETKLYRKDGRVIDVAINSYPLKDKDNKILFYEGHLEDITLRKQAEDTLKKARDEMEHRVQERTAELKEINKKLSAEILERQKAVDGTRRALQETKAKEQEIAHINQIVQAVNSTLDFDEVANSIMTILKDIFEFDGISILLIDDKQQQLNMNWSYGDVFSTDHIKQFMKMTLPLDSEGSLHNYVIAKNKPLYFTGMTTGTDMPPFDRQIWELLPFKSVLCLPLEIQNRIIGVIDFLRVHEDMRLSEGDIRKIQHYISHLATAINNARLTEETHQVLKEIAHINQVIQTVNSTLDFDEVIDTVMKIIQGIFSFDQIGIFLVNEQQDQLYIAKITRWNEDEIKYLDFPLKEDWSYVCRCFLKKKTYYITPVTEELVAYFSPFDKKLYELNPVKSYLLLPLLVQNQAIGTIVFSDSRQEFNLSEQDIHTVERYVTQIATAINNARLAEETKRALYETRAKEREIAHLNQMIRTVNSTLDFDEVAASVKEALNTIMEFDIIAILLVDEQLQELTIHRIYGDKIQDAHLDHFNKRKYSLEDRNSANSYVIFKNKTLYFTGLNETSQMQSYDRKFWEILPYDSALLMPLKVQNRVIGTINFFRVAKGENLTQTDIQKIEQYVSHLATAINNALLFEALDEAKKVAEEAKKIAEMATQSKSAFLASMSHEIRTPMNAIIGLTDLALKLQVHPKHRDYLEKIKNSAHLLLGLINDILDFSKIEAGKLHLECTPFSLHDIMDSLSDMLASKAAEKGLELLISVHEDVPEILIGDSLRLGQILINLTNNALKFTETGEILVKIVPVEIDTDYVKLKFSITDTGIGIKTEQISRLFDSFTQAEDSTYRKYGGTGLGLNISKRLVELMHGKIWAESEVGKGSTFFLEITLKFQTEDRELQFILPEDLRGKKVLVVDDNRTSCEILQNLLKSFTFEAKTVSSGDQAILELKNAALENPYALVLMDWQIPGIGELHTSSKIKQDTLINHTPIICMVPASNREEVMQKIKDGIDHFLTKPVRRAPLYRTIMQVFDREAEIVEQQLKVSELDTVEKIRGSRILLVEDNAINQQVATEILERAGVIVAVVGNGRKAVEEVAKSDFEAVLMDIQMPVMDGFEATQLIRKNLTSDELPIIAMTAHAMKGDSDKCFEAGMNDYVTKPIDAEQFLTTLAKWIKPAQIKADAHPSKPERPSKTGVSILHTDLSALDIASGLRRLGGNEKLYAKLLQEFSEDFAGTAEEISAAVQKVDLSQAQQLIHTLKGVSGNISATELHDVAEALEMAIKKGNHEKLDNFLTDLRNALKKVLISVQQMVQTMTEPADEETPAAINDEIDLSAVTPLCKKLTELLKKNNPQAEECLGSLKEHINNPRFRDDLAELEDHLVTFDFKSAQKKLLSIIETLGISISEEV</sequence>
<evidence type="ECO:0000256" key="2">
    <source>
        <dbReference type="ARBA" id="ARBA00012438"/>
    </source>
</evidence>
<dbReference type="SUPFAM" id="SSF55781">
    <property type="entry name" value="GAF domain-like"/>
    <property type="match status" value="3"/>
</dbReference>
<keyword evidence="3 7" id="KW-0597">Phosphoprotein</keyword>
<dbReference type="Pfam" id="PF13426">
    <property type="entry name" value="PAS_9"/>
    <property type="match status" value="1"/>
</dbReference>
<dbReference type="Gene3D" id="1.10.287.130">
    <property type="match status" value="1"/>
</dbReference>
<dbReference type="SUPFAM" id="SSF47226">
    <property type="entry name" value="Histidine-containing phosphotransfer domain, HPT domain"/>
    <property type="match status" value="1"/>
</dbReference>
<keyword evidence="5" id="KW-0418">Kinase</keyword>
<keyword evidence="4" id="KW-0808">Transferase</keyword>
<protein>
    <recommendedName>
        <fullName evidence="2">histidine kinase</fullName>
        <ecNumber evidence="2">2.7.13.3</ecNumber>
    </recommendedName>
</protein>
<dbReference type="InterPro" id="IPR036097">
    <property type="entry name" value="HisK_dim/P_sf"/>
</dbReference>
<feature type="domain" description="HPt" evidence="14">
    <location>
        <begin position="2146"/>
        <end position="2243"/>
    </location>
</feature>
<dbReference type="InterPro" id="IPR013783">
    <property type="entry name" value="Ig-like_fold"/>
</dbReference>
<dbReference type="InterPro" id="IPR011123">
    <property type="entry name" value="Y_Y_Y"/>
</dbReference>
<accession>A0ABV6YVU7</accession>
<evidence type="ECO:0000256" key="1">
    <source>
        <dbReference type="ARBA" id="ARBA00000085"/>
    </source>
</evidence>
<dbReference type="InterPro" id="IPR000014">
    <property type="entry name" value="PAS"/>
</dbReference>
<keyword evidence="9" id="KW-1133">Transmembrane helix</keyword>
<dbReference type="InterPro" id="IPR015943">
    <property type="entry name" value="WD40/YVTN_repeat-like_dom_sf"/>
</dbReference>
<dbReference type="InterPro" id="IPR001610">
    <property type="entry name" value="PAC"/>
</dbReference>
<feature type="domain" description="Response regulatory" evidence="11">
    <location>
        <begin position="1840"/>
        <end position="1960"/>
    </location>
</feature>
<feature type="modified residue" description="4-aspartylphosphate" evidence="7">
    <location>
        <position position="2035"/>
    </location>
</feature>
<dbReference type="SUPFAM" id="SSF63829">
    <property type="entry name" value="Calcium-dependent phosphotriesterase"/>
    <property type="match status" value="3"/>
</dbReference>
<dbReference type="SMART" id="SM00387">
    <property type="entry name" value="HATPase_c"/>
    <property type="match status" value="1"/>
</dbReference>
<dbReference type="Pfam" id="PF07495">
    <property type="entry name" value="Y_Y_Y"/>
    <property type="match status" value="1"/>
</dbReference>
<evidence type="ECO:0000313" key="16">
    <source>
        <dbReference type="Proteomes" id="UP001594351"/>
    </source>
</evidence>
<dbReference type="InterPro" id="IPR011110">
    <property type="entry name" value="Reg_prop"/>
</dbReference>
<dbReference type="InterPro" id="IPR004358">
    <property type="entry name" value="Sig_transdc_His_kin-like_C"/>
</dbReference>
<organism evidence="15 16">
    <name type="scientific">candidate division CSSED10-310 bacterium</name>
    <dbReference type="NCBI Taxonomy" id="2855610"/>
    <lineage>
        <taxon>Bacteria</taxon>
        <taxon>Bacteria division CSSED10-310</taxon>
    </lineage>
</organism>
<dbReference type="PRINTS" id="PR00344">
    <property type="entry name" value="BCTRLSENSOR"/>
</dbReference>
<evidence type="ECO:0000256" key="3">
    <source>
        <dbReference type="ARBA" id="ARBA00022553"/>
    </source>
</evidence>
<evidence type="ECO:0000259" key="13">
    <source>
        <dbReference type="PROSITE" id="PS50113"/>
    </source>
</evidence>
<dbReference type="PROSITE" id="PS50113">
    <property type="entry name" value="PAC"/>
    <property type="match status" value="1"/>
</dbReference>
<comment type="catalytic activity">
    <reaction evidence="1">
        <text>ATP + protein L-histidine = ADP + protein N-phospho-L-histidine.</text>
        <dbReference type="EC" id="2.7.13.3"/>
    </reaction>
</comment>
<dbReference type="SMART" id="SM00091">
    <property type="entry name" value="PAS"/>
    <property type="match status" value="1"/>
</dbReference>
<dbReference type="InterPro" id="IPR003661">
    <property type="entry name" value="HisK_dim/P_dom"/>
</dbReference>
<dbReference type="SUPFAM" id="SSF52172">
    <property type="entry name" value="CheY-like"/>
    <property type="match status" value="2"/>
</dbReference>
<dbReference type="EC" id="2.7.13.3" evidence="2"/>
<dbReference type="CDD" id="cd16922">
    <property type="entry name" value="HATPase_EvgS-ArcB-TorS-like"/>
    <property type="match status" value="1"/>
</dbReference>
<dbReference type="InterPro" id="IPR000700">
    <property type="entry name" value="PAS-assoc_C"/>
</dbReference>
<feature type="transmembrane region" description="Helical" evidence="9">
    <location>
        <begin position="20"/>
        <end position="40"/>
    </location>
</feature>
<evidence type="ECO:0000259" key="11">
    <source>
        <dbReference type="PROSITE" id="PS50110"/>
    </source>
</evidence>
<dbReference type="Gene3D" id="3.30.450.40">
    <property type="match status" value="3"/>
</dbReference>
<evidence type="ECO:0000256" key="9">
    <source>
        <dbReference type="SAM" id="Phobius"/>
    </source>
</evidence>
<dbReference type="CDD" id="cd00082">
    <property type="entry name" value="HisKA"/>
    <property type="match status" value="1"/>
</dbReference>
<dbReference type="Gene3D" id="3.30.450.20">
    <property type="entry name" value="PAS domain"/>
    <property type="match status" value="1"/>
</dbReference>
<dbReference type="Gene3D" id="3.40.50.2300">
    <property type="match status" value="2"/>
</dbReference>
<dbReference type="PANTHER" id="PTHR43547">
    <property type="entry name" value="TWO-COMPONENT HISTIDINE KINASE"/>
    <property type="match status" value="1"/>
</dbReference>
<dbReference type="InterPro" id="IPR035965">
    <property type="entry name" value="PAS-like_dom_sf"/>
</dbReference>
<feature type="coiled-coil region" evidence="8">
    <location>
        <begin position="982"/>
        <end position="1013"/>
    </location>
</feature>
<dbReference type="CDD" id="cd00130">
    <property type="entry name" value="PAS"/>
    <property type="match status" value="1"/>
</dbReference>
<dbReference type="InterPro" id="IPR008207">
    <property type="entry name" value="Sig_transdc_His_kin_Hpt_dom"/>
</dbReference>
<evidence type="ECO:0000313" key="15">
    <source>
        <dbReference type="EMBL" id="MFC1850330.1"/>
    </source>
</evidence>
<dbReference type="Pfam" id="PF00512">
    <property type="entry name" value="HisKA"/>
    <property type="match status" value="1"/>
</dbReference>
<dbReference type="InterPro" id="IPR036641">
    <property type="entry name" value="HPT_dom_sf"/>
</dbReference>
<dbReference type="PROSITE" id="PS50110">
    <property type="entry name" value="RESPONSE_REGULATORY"/>
    <property type="match status" value="2"/>
</dbReference>
<dbReference type="SMART" id="SM00448">
    <property type="entry name" value="REC"/>
    <property type="match status" value="2"/>
</dbReference>
<dbReference type="Pfam" id="PF07494">
    <property type="entry name" value="Reg_prop"/>
    <property type="match status" value="12"/>
</dbReference>